<evidence type="ECO:0008006" key="4">
    <source>
        <dbReference type="Google" id="ProtNLM"/>
    </source>
</evidence>
<feature type="transmembrane region" description="Helical" evidence="1">
    <location>
        <begin position="58"/>
        <end position="83"/>
    </location>
</feature>
<keyword evidence="1" id="KW-0472">Membrane</keyword>
<reference evidence="2 3" key="1">
    <citation type="submission" date="2015-09" db="EMBL/GenBank/DDBJ databases">
        <title>A metagenomics-based metabolic model of nitrate-dependent anaerobic oxidation of methane by Methanoperedens-like archaea.</title>
        <authorList>
            <person name="Arshad A."/>
            <person name="Speth D.R."/>
            <person name="De Graaf R.M."/>
            <person name="Op Den Camp H.J."/>
            <person name="Jetten M.S."/>
            <person name="Welte C.U."/>
        </authorList>
    </citation>
    <scope>NUCLEOTIDE SEQUENCE [LARGE SCALE GENOMIC DNA]</scope>
</reference>
<dbReference type="AlphaFoldDB" id="A0A0P8CJV5"/>
<organism evidence="2 3">
    <name type="scientific">Candidatus Methanoperedens nitratireducens</name>
    <dbReference type="NCBI Taxonomy" id="1392998"/>
    <lineage>
        <taxon>Archaea</taxon>
        <taxon>Methanobacteriati</taxon>
        <taxon>Methanobacteriota</taxon>
        <taxon>Stenosarchaea group</taxon>
        <taxon>Methanomicrobia</taxon>
        <taxon>Methanosarcinales</taxon>
        <taxon>ANME-2 cluster</taxon>
        <taxon>Candidatus Methanoperedentaceae</taxon>
        <taxon>Candidatus Methanoperedens</taxon>
    </lineage>
</organism>
<feature type="transmembrane region" description="Helical" evidence="1">
    <location>
        <begin position="177"/>
        <end position="200"/>
    </location>
</feature>
<sequence length="236" mass="26792">MNKEVNKKEVLNETFKIILNKPIILLPMIILVLFSRLQDYLARSYIDIPGNIKSIEDLMPVLPSILAYFIISSILLCIIYAIIEGIYTVTIKNILENKDVNLGTASGLTSKKAPILIASGFLIGLMISAGTLLLIIPGMYFTIWYFYTIPFIMLENRGVLDGMKASKEFARNKKSNTIYFLTIPFLYLFLGSSIAGVVFYSVPMAYYAINIVLDSIIFTWYSVIPVYVYLKEFGRW</sequence>
<comment type="caution">
    <text evidence="2">The sequence shown here is derived from an EMBL/GenBank/DDBJ whole genome shotgun (WGS) entry which is preliminary data.</text>
</comment>
<accession>A0A0P8CJV5</accession>
<name>A0A0P8CJV5_9EURY</name>
<feature type="transmembrane region" description="Helical" evidence="1">
    <location>
        <begin position="115"/>
        <end position="147"/>
    </location>
</feature>
<keyword evidence="1" id="KW-1133">Transmembrane helix</keyword>
<evidence type="ECO:0000313" key="2">
    <source>
        <dbReference type="EMBL" id="KPQ43255.1"/>
    </source>
</evidence>
<evidence type="ECO:0000313" key="3">
    <source>
        <dbReference type="Proteomes" id="UP000050360"/>
    </source>
</evidence>
<keyword evidence="1" id="KW-0812">Transmembrane</keyword>
<dbReference type="Proteomes" id="UP000050360">
    <property type="component" value="Unassembled WGS sequence"/>
</dbReference>
<dbReference type="EMBL" id="LKCM01000167">
    <property type="protein sequence ID" value="KPQ43255.1"/>
    <property type="molecule type" value="Genomic_DNA"/>
</dbReference>
<evidence type="ECO:0000256" key="1">
    <source>
        <dbReference type="SAM" id="Phobius"/>
    </source>
</evidence>
<protein>
    <recommendedName>
        <fullName evidence="4">Glycerophosphoryl diester phosphodiesterase membrane domain-containing protein</fullName>
    </recommendedName>
</protein>
<proteinExistence type="predicted"/>
<gene>
    <name evidence="2" type="ORF">MPEBLZ_02213</name>
</gene>
<feature type="transmembrane region" description="Helical" evidence="1">
    <location>
        <begin position="206"/>
        <end position="230"/>
    </location>
</feature>
<feature type="transmembrane region" description="Helical" evidence="1">
    <location>
        <begin position="17"/>
        <end position="37"/>
    </location>
</feature>